<dbReference type="Proteomes" id="UP000006073">
    <property type="component" value="Unassembled WGS sequence"/>
</dbReference>
<proteinExistence type="predicted"/>
<gene>
    <name evidence="2" type="ORF">A33Q_0854</name>
</gene>
<dbReference type="SUPFAM" id="SSF51905">
    <property type="entry name" value="FAD/NAD(P)-binding domain"/>
    <property type="match status" value="1"/>
</dbReference>
<dbReference type="AlphaFoldDB" id="S2DIX4"/>
<accession>S2DIX4</accession>
<dbReference type="InterPro" id="IPR036188">
    <property type="entry name" value="FAD/NAD-bd_sf"/>
</dbReference>
<evidence type="ECO:0000313" key="2">
    <source>
        <dbReference type="EMBL" id="EOZ98999.1"/>
    </source>
</evidence>
<evidence type="ECO:0000313" key="3">
    <source>
        <dbReference type="Proteomes" id="UP000006073"/>
    </source>
</evidence>
<feature type="domain" description="FAD dependent oxidoreductase" evidence="1">
    <location>
        <begin position="3"/>
        <end position="68"/>
    </location>
</feature>
<name>S2DIX4_INDAL</name>
<dbReference type="STRING" id="1189612.A33Q_0854"/>
<reference evidence="2 3" key="1">
    <citation type="journal article" date="2013" name="Genome Announc.">
        <title>Draft Genome Sequence of Indibacter alkaliphilus Strain LW1T, Isolated from Lonar Lake, a Haloalkaline Lake in the Buldana District of Maharashtra, India.</title>
        <authorList>
            <person name="Singh A."/>
            <person name="Kumar Jangir P."/>
            <person name="Sharma R."/>
            <person name="Singh A."/>
            <person name="Kumar Pinnaka A."/>
            <person name="Shivaji S."/>
        </authorList>
    </citation>
    <scope>NUCLEOTIDE SEQUENCE [LARGE SCALE GENOMIC DNA]</scope>
    <source>
        <strain evidence="3">CCUG 57479 / KCTC 22604 / LW1</strain>
    </source>
</reference>
<protein>
    <submittedName>
        <fullName evidence="2">Enzyme</fullName>
    </submittedName>
</protein>
<dbReference type="RefSeq" id="WP_009036251.1">
    <property type="nucleotide sequence ID" value="NZ_ALWO02000020.1"/>
</dbReference>
<dbReference type="Gene3D" id="3.50.50.60">
    <property type="entry name" value="FAD/NAD(P)-binding domain"/>
    <property type="match status" value="1"/>
</dbReference>
<sequence length="73" mass="8032">MVAEKYAIEFQELGGEVFQNHKVNAIKQTGHTSNIQTSQGDFQTDLTINCAGLYSAKVAQMSQKESLDVKTIP</sequence>
<comment type="caution">
    <text evidence="2">The sequence shown here is derived from an EMBL/GenBank/DDBJ whole genome shotgun (WGS) entry which is preliminary data.</text>
</comment>
<dbReference type="eggNOG" id="COG0579">
    <property type="taxonomic scope" value="Bacteria"/>
</dbReference>
<dbReference type="EMBL" id="ALWO02000020">
    <property type="protein sequence ID" value="EOZ98999.1"/>
    <property type="molecule type" value="Genomic_DNA"/>
</dbReference>
<dbReference type="InterPro" id="IPR006076">
    <property type="entry name" value="FAD-dep_OxRdtase"/>
</dbReference>
<keyword evidence="3" id="KW-1185">Reference proteome</keyword>
<evidence type="ECO:0000259" key="1">
    <source>
        <dbReference type="Pfam" id="PF01266"/>
    </source>
</evidence>
<dbReference type="Pfam" id="PF01266">
    <property type="entry name" value="DAO"/>
    <property type="match status" value="1"/>
</dbReference>
<organism evidence="2 3">
    <name type="scientific">Indibacter alkaliphilus (strain CCUG 57479 / KCTC 22604 / LW1)</name>
    <dbReference type="NCBI Taxonomy" id="1189612"/>
    <lineage>
        <taxon>Bacteria</taxon>
        <taxon>Pseudomonadati</taxon>
        <taxon>Bacteroidota</taxon>
        <taxon>Cytophagia</taxon>
        <taxon>Cytophagales</taxon>
        <taxon>Cyclobacteriaceae</taxon>
    </lineage>
</organism>